<dbReference type="GO" id="GO:0005886">
    <property type="term" value="C:plasma membrane"/>
    <property type="evidence" value="ECO:0007669"/>
    <property type="project" value="UniProtKB-SubCell"/>
</dbReference>
<comment type="subcellular location">
    <subcellularLocation>
        <location evidence="1">Cell membrane</location>
        <topology evidence="1">Multi-pass membrane protein</topology>
    </subcellularLocation>
</comment>
<proteinExistence type="predicted"/>
<dbReference type="RefSeq" id="WP_114562238.1">
    <property type="nucleotide sequence ID" value="NZ_CP031124.1"/>
</dbReference>
<dbReference type="InterPro" id="IPR036259">
    <property type="entry name" value="MFS_trans_sf"/>
</dbReference>
<dbReference type="SUPFAM" id="SSF103473">
    <property type="entry name" value="MFS general substrate transporter"/>
    <property type="match status" value="1"/>
</dbReference>
<dbReference type="Pfam" id="PF07690">
    <property type="entry name" value="MFS_1"/>
    <property type="match status" value="1"/>
</dbReference>
<evidence type="ECO:0000256" key="1">
    <source>
        <dbReference type="ARBA" id="ARBA00004651"/>
    </source>
</evidence>
<evidence type="ECO:0000256" key="5">
    <source>
        <dbReference type="ARBA" id="ARBA00022989"/>
    </source>
</evidence>
<dbReference type="Gene3D" id="1.20.1250.20">
    <property type="entry name" value="MFS general substrate transporter like domains"/>
    <property type="match status" value="1"/>
</dbReference>
<evidence type="ECO:0000256" key="3">
    <source>
        <dbReference type="ARBA" id="ARBA00022475"/>
    </source>
</evidence>
<organism evidence="9 10">
    <name type="scientific">Ephemeroptericola cinctiostellae</name>
    <dbReference type="NCBI Taxonomy" id="2268024"/>
    <lineage>
        <taxon>Bacteria</taxon>
        <taxon>Pseudomonadati</taxon>
        <taxon>Pseudomonadota</taxon>
        <taxon>Betaproteobacteria</taxon>
        <taxon>Burkholderiales</taxon>
        <taxon>Burkholderiaceae</taxon>
        <taxon>Ephemeroptericola</taxon>
    </lineage>
</organism>
<name>A0A345D9F8_9BURK</name>
<feature type="transmembrane region" description="Helical" evidence="7">
    <location>
        <begin position="93"/>
        <end position="109"/>
    </location>
</feature>
<feature type="transmembrane region" description="Helical" evidence="7">
    <location>
        <begin position="149"/>
        <end position="172"/>
    </location>
</feature>
<dbReference type="AlphaFoldDB" id="A0A345D9F8"/>
<keyword evidence="10" id="KW-1185">Reference proteome</keyword>
<sequence>MSTTPVLSPLERSISTRLALVFALRMFGLFVVLPIFMPYANSLPIGHFPLLDVQSDHARAIAAGWAMGAYGLTQAFLYIPYGIASDNWGRKRIITIGLLIFAAGALWAAYADTVFSLACARALQGAGAVSSVVVAMVGDTTRPEVRTRAMAMVGMSIALTFALSLIVAPVLFASIGMHGVFILIAALALLAIGLVASIPLQQSATAISSATSLKAVLADAQQWRLNGGVFVLHAVQMAMWVVLPQRLNDLNMSHSASAWLYFAVILVSMGVMVPLIIRAEKHGKMQSVMALSIALVAVAQIGLALNVGGLAGIATALLLFFIGFNVLEATQPSLLSKLTHPATKGAAAGVYNTVQALGLFAGAAGGAWLNAHFSGYGLFLSTAALSGAWLWMHLSQPMAP</sequence>
<dbReference type="EMBL" id="CP031124">
    <property type="protein sequence ID" value="AXF84996.1"/>
    <property type="molecule type" value="Genomic_DNA"/>
</dbReference>
<feature type="transmembrane region" description="Helical" evidence="7">
    <location>
        <begin position="115"/>
        <end position="137"/>
    </location>
</feature>
<dbReference type="InterPro" id="IPR011701">
    <property type="entry name" value="MFS"/>
</dbReference>
<dbReference type="InterPro" id="IPR050171">
    <property type="entry name" value="MFS_Transporters"/>
</dbReference>
<dbReference type="Proteomes" id="UP000252182">
    <property type="component" value="Chromosome"/>
</dbReference>
<keyword evidence="3" id="KW-1003">Cell membrane</keyword>
<evidence type="ECO:0000313" key="10">
    <source>
        <dbReference type="Proteomes" id="UP000252182"/>
    </source>
</evidence>
<feature type="transmembrane region" description="Helical" evidence="7">
    <location>
        <begin position="288"/>
        <end position="305"/>
    </location>
</feature>
<evidence type="ECO:0000256" key="2">
    <source>
        <dbReference type="ARBA" id="ARBA00022448"/>
    </source>
</evidence>
<feature type="domain" description="Major facilitator superfamily (MFS) profile" evidence="8">
    <location>
        <begin position="14"/>
        <end position="398"/>
    </location>
</feature>
<dbReference type="PROSITE" id="PS50850">
    <property type="entry name" value="MFS"/>
    <property type="match status" value="1"/>
</dbReference>
<dbReference type="GO" id="GO:0022857">
    <property type="term" value="F:transmembrane transporter activity"/>
    <property type="evidence" value="ECO:0007669"/>
    <property type="project" value="InterPro"/>
</dbReference>
<keyword evidence="5 7" id="KW-1133">Transmembrane helix</keyword>
<feature type="transmembrane region" description="Helical" evidence="7">
    <location>
        <begin position="348"/>
        <end position="369"/>
    </location>
</feature>
<feature type="transmembrane region" description="Helical" evidence="7">
    <location>
        <begin position="178"/>
        <end position="200"/>
    </location>
</feature>
<feature type="transmembrane region" description="Helical" evidence="7">
    <location>
        <begin position="258"/>
        <end position="276"/>
    </location>
</feature>
<reference evidence="10" key="1">
    <citation type="submission" date="2018-07" db="EMBL/GenBank/DDBJ databases">
        <authorList>
            <person name="Kim H."/>
        </authorList>
    </citation>
    <scope>NUCLEOTIDE SEQUENCE [LARGE SCALE GENOMIC DNA]</scope>
    <source>
        <strain evidence="10">F02</strain>
    </source>
</reference>
<dbReference type="InterPro" id="IPR020846">
    <property type="entry name" value="MFS_dom"/>
</dbReference>
<evidence type="ECO:0000256" key="7">
    <source>
        <dbReference type="SAM" id="Phobius"/>
    </source>
</evidence>
<dbReference type="OrthoDB" id="9764259at2"/>
<protein>
    <submittedName>
        <fullName evidence="9">Inner membrane transport protein YajR</fullName>
    </submittedName>
</protein>
<keyword evidence="6 7" id="KW-0472">Membrane</keyword>
<keyword evidence="2" id="KW-0813">Transport</keyword>
<accession>A0A345D9F8</accession>
<gene>
    <name evidence="9" type="primary">yajR_1</name>
    <name evidence="9" type="ORF">DTO96_100713</name>
</gene>
<feature type="transmembrane region" description="Helical" evidence="7">
    <location>
        <begin position="18"/>
        <end position="40"/>
    </location>
</feature>
<feature type="transmembrane region" description="Helical" evidence="7">
    <location>
        <begin position="60"/>
        <end position="81"/>
    </location>
</feature>
<evidence type="ECO:0000256" key="4">
    <source>
        <dbReference type="ARBA" id="ARBA00022692"/>
    </source>
</evidence>
<dbReference type="PANTHER" id="PTHR23517:SF2">
    <property type="entry name" value="MULTIDRUG RESISTANCE PROTEIN MDTH"/>
    <property type="match status" value="1"/>
</dbReference>
<feature type="transmembrane region" description="Helical" evidence="7">
    <location>
        <begin position="223"/>
        <end position="243"/>
    </location>
</feature>
<evidence type="ECO:0000256" key="6">
    <source>
        <dbReference type="ARBA" id="ARBA00023136"/>
    </source>
</evidence>
<evidence type="ECO:0000313" key="9">
    <source>
        <dbReference type="EMBL" id="AXF84996.1"/>
    </source>
</evidence>
<feature type="transmembrane region" description="Helical" evidence="7">
    <location>
        <begin position="375"/>
        <end position="394"/>
    </location>
</feature>
<dbReference type="PANTHER" id="PTHR23517">
    <property type="entry name" value="RESISTANCE PROTEIN MDTM, PUTATIVE-RELATED-RELATED"/>
    <property type="match status" value="1"/>
</dbReference>
<keyword evidence="4 7" id="KW-0812">Transmembrane</keyword>
<evidence type="ECO:0000259" key="8">
    <source>
        <dbReference type="PROSITE" id="PS50850"/>
    </source>
</evidence>
<dbReference type="KEGG" id="hyf:DTO96_100713"/>